<evidence type="ECO:0000259" key="6">
    <source>
        <dbReference type="Pfam" id="PF23604"/>
    </source>
</evidence>
<reference evidence="7 8" key="1">
    <citation type="submission" date="2020-04" db="EMBL/GenBank/DDBJ databases">
        <authorList>
            <person name="Alioto T."/>
            <person name="Alioto T."/>
            <person name="Gomez Garrido J."/>
        </authorList>
    </citation>
    <scope>NUCLEOTIDE SEQUENCE [LARGE SCALE GENOMIC DNA]</scope>
</reference>
<dbReference type="GO" id="GO:0006891">
    <property type="term" value="P:intra-Golgi vesicle-mediated transport"/>
    <property type="evidence" value="ECO:0007669"/>
    <property type="project" value="TreeGrafter"/>
</dbReference>
<feature type="domain" description="TRAPPC10 Ig-like" evidence="6">
    <location>
        <begin position="659"/>
        <end position="762"/>
    </location>
</feature>
<dbReference type="PANTHER" id="PTHR13251">
    <property type="entry name" value="EPILEPSY HOLOPROSENCEPHALY CANDIDATE 1/TMEM1"/>
    <property type="match status" value="1"/>
</dbReference>
<evidence type="ECO:0000259" key="5">
    <source>
        <dbReference type="Pfam" id="PF23036"/>
    </source>
</evidence>
<protein>
    <recommendedName>
        <fullName evidence="9">Trafficking protein particle complex subunit 11 domain-containing protein</fullName>
    </recommendedName>
</protein>
<evidence type="ECO:0008006" key="9">
    <source>
        <dbReference type="Google" id="ProtNLM"/>
    </source>
</evidence>
<organism evidence="7 8">
    <name type="scientific">Cloeon dipterum</name>
    <dbReference type="NCBI Taxonomy" id="197152"/>
    <lineage>
        <taxon>Eukaryota</taxon>
        <taxon>Metazoa</taxon>
        <taxon>Ecdysozoa</taxon>
        <taxon>Arthropoda</taxon>
        <taxon>Hexapoda</taxon>
        <taxon>Insecta</taxon>
        <taxon>Pterygota</taxon>
        <taxon>Palaeoptera</taxon>
        <taxon>Ephemeroptera</taxon>
        <taxon>Pisciforma</taxon>
        <taxon>Baetidae</taxon>
        <taxon>Cloeon</taxon>
    </lineage>
</organism>
<dbReference type="EMBL" id="CADEPI010000044">
    <property type="protein sequence ID" value="CAB3369282.1"/>
    <property type="molecule type" value="Genomic_DNA"/>
</dbReference>
<dbReference type="InterPro" id="IPR056913">
    <property type="entry name" value="TRAPPC10/Trs130_N"/>
</dbReference>
<dbReference type="Proteomes" id="UP000494165">
    <property type="component" value="Unassembled WGS sequence"/>
</dbReference>
<evidence type="ECO:0000256" key="2">
    <source>
        <dbReference type="ARBA" id="ARBA00022448"/>
    </source>
</evidence>
<gene>
    <name evidence="7" type="ORF">CLODIP_2_CD05679</name>
</gene>
<comment type="caution">
    <text evidence="7">The sequence shown here is derived from an EMBL/GenBank/DDBJ whole genome shotgun (WGS) entry which is preliminary data.</text>
</comment>
<name>A0A8S1CMY4_9INSE</name>
<dbReference type="Pfam" id="PF23036">
    <property type="entry name" value="TRAPPC10_1st"/>
    <property type="match status" value="1"/>
</dbReference>
<dbReference type="GO" id="GO:0005829">
    <property type="term" value="C:cytosol"/>
    <property type="evidence" value="ECO:0007669"/>
    <property type="project" value="GOC"/>
</dbReference>
<dbReference type="InterPro" id="IPR056917">
    <property type="entry name" value="Ig_TRAPPC10"/>
</dbReference>
<dbReference type="Pfam" id="PF12584">
    <property type="entry name" value="TRAPPC10"/>
    <property type="match status" value="1"/>
</dbReference>
<dbReference type="InterPro" id="IPR045126">
    <property type="entry name" value="TRAPPC10/Trs130"/>
</dbReference>
<dbReference type="InterPro" id="IPR022233">
    <property type="entry name" value="TRAPPC10/Trs130_C"/>
</dbReference>
<evidence type="ECO:0000256" key="3">
    <source>
        <dbReference type="ARBA" id="ARBA00023034"/>
    </source>
</evidence>
<feature type="domain" description="TRAPPC10/Trs130 N-terminal" evidence="5">
    <location>
        <begin position="4"/>
        <end position="290"/>
    </location>
</feature>
<keyword evidence="3" id="KW-0333">Golgi apparatus</keyword>
<accession>A0A8S1CMY4</accession>
<dbReference type="GO" id="GO:0034498">
    <property type="term" value="P:early endosome to Golgi transport"/>
    <property type="evidence" value="ECO:0007669"/>
    <property type="project" value="TreeGrafter"/>
</dbReference>
<dbReference type="AlphaFoldDB" id="A0A8S1CMY4"/>
<comment type="subcellular location">
    <subcellularLocation>
        <location evidence="1">Golgi apparatus</location>
    </subcellularLocation>
</comment>
<evidence type="ECO:0000259" key="4">
    <source>
        <dbReference type="Pfam" id="PF12584"/>
    </source>
</evidence>
<keyword evidence="2" id="KW-0813">Transport</keyword>
<evidence type="ECO:0000256" key="1">
    <source>
        <dbReference type="ARBA" id="ARBA00004555"/>
    </source>
</evidence>
<dbReference type="GO" id="GO:1990071">
    <property type="term" value="C:TRAPPII protein complex"/>
    <property type="evidence" value="ECO:0007669"/>
    <property type="project" value="InterPro"/>
</dbReference>
<evidence type="ECO:0000313" key="8">
    <source>
        <dbReference type="Proteomes" id="UP000494165"/>
    </source>
</evidence>
<dbReference type="PANTHER" id="PTHR13251:SF3">
    <property type="entry name" value="TRAFFICKING PROTEIN PARTICLE COMPLEX SUBUNIT 10"/>
    <property type="match status" value="1"/>
</dbReference>
<dbReference type="Pfam" id="PF23604">
    <property type="entry name" value="Ig_TRAPPC10"/>
    <property type="match status" value="1"/>
</dbReference>
<feature type="domain" description="TRAPPC10/Trs130 C-terminal" evidence="4">
    <location>
        <begin position="872"/>
        <end position="987"/>
    </location>
</feature>
<proteinExistence type="predicted"/>
<sequence length="993" mass="109540">MNYEESKAVITYTGEGWNANAKSLLEAVGADSFEWRRPLGRGPKHVRVEAALFAAAEAPSNRPMIHTFWSACTDVDTWRSSEKDRVERWIRSIAAGVEWLVVLAAPKVADKARTELKQSERCISSRDPALLRRVRQMLLTAISNEEQRLGQEVRRERERRNEQGWSFGEYLALQEQLAALLGTLKGAEDEALVQYDELDALFTQFVRNASLIGKVNFVLRNEKQQHLNFLSEPPPWLNSFSAPLKEWRGLGIDSNARFAIVNSDASLLQLRVYLFTRQLNLLLKMNQPQQSQKRISSQIAERCLPLLQICSNELRILEVDFPEGAASCWAVQVSLQVLHVCRKYPDQVHSLPAATLCDYACQKLFQLGELLGLMPGGQGPSSAQIDAALWLGAGLGPEPPFGGEQLKEALGSPAAFQKLYLELAELALGTFKHLGRSRSARQLGHQLANFHQLRGDPHLAAAYLSDALTAVEGWPTLEIHILSQLAECLTGEKLAMARARLAASLTLELEVRKQHWHQLLQILKTLDDDGCVMPLEEVFDLVSVTPISGHRQQAYVNINSRLPEAVLVNPSLSVQTSLPQVSRKESNPRGRRLRGNFSACLSSEPIKIQPGLNEFILNAQGDLHTGHLSQLSLIMNDKMDFVSAEARLGIIEVKKGETTISVESGQLLARMPQKFQLRFTAGTDGIEEGTEVTIKAPRGLSLGDGGRQIVIELPKTEQGQDTVVTLEAIATPPSAKSTDIEYGLTLTSSLWDQAYPVSVHFTVPVAASVKLHTAMKTKFLQVVVSSTCRQRLMLSDPTLELSLGTCTPLPISSKPLTLDPDRPLSYIWQLEIEGPIRAKFNVNLTKDEVNGAYNCEFELAECATMIFVNSKVAAASGAEVCRANAMCHLHLTVEASEAIGYSLMYELLADQSMWAVCGRTAGVLNLDQPSHNLVLEVMPLTSGFLPHPQVRLSKYIPANAGSTHPKLEPFGPGQVYNKSKSLQVHVLPAIQSS</sequence>
<keyword evidence="8" id="KW-1185">Reference proteome</keyword>
<dbReference type="OrthoDB" id="10256906at2759"/>
<evidence type="ECO:0000313" key="7">
    <source>
        <dbReference type="EMBL" id="CAB3369282.1"/>
    </source>
</evidence>